<keyword evidence="3 6" id="KW-0238">DNA-binding</keyword>
<dbReference type="RefSeq" id="WP_084335140.1">
    <property type="nucleotide sequence ID" value="NZ_FNFD01000005.1"/>
</dbReference>
<keyword evidence="4" id="KW-0804">Transcription</keyword>
<dbReference type="PROSITE" id="PS50931">
    <property type="entry name" value="HTH_LYSR"/>
    <property type="match status" value="1"/>
</dbReference>
<dbReference type="Pfam" id="PF00126">
    <property type="entry name" value="HTH_1"/>
    <property type="match status" value="1"/>
</dbReference>
<dbReference type="Pfam" id="PF03466">
    <property type="entry name" value="LysR_substrate"/>
    <property type="match status" value="1"/>
</dbReference>
<dbReference type="GO" id="GO:0043565">
    <property type="term" value="F:sequence-specific DNA binding"/>
    <property type="evidence" value="ECO:0007669"/>
    <property type="project" value="TreeGrafter"/>
</dbReference>
<dbReference type="Gene3D" id="3.40.190.290">
    <property type="match status" value="1"/>
</dbReference>
<dbReference type="STRING" id="137658.SAMN05216186_105121"/>
<dbReference type="AlphaFoldDB" id="A0A1G9A9H9"/>
<dbReference type="SUPFAM" id="SSF53850">
    <property type="entry name" value="Periplasmic binding protein-like II"/>
    <property type="match status" value="1"/>
</dbReference>
<gene>
    <name evidence="6" type="ORF">SAMN05216186_105121</name>
</gene>
<evidence type="ECO:0000313" key="7">
    <source>
        <dbReference type="Proteomes" id="UP000198706"/>
    </source>
</evidence>
<organism evidence="6 7">
    <name type="scientific">Pseudomonas indica</name>
    <dbReference type="NCBI Taxonomy" id="137658"/>
    <lineage>
        <taxon>Bacteria</taxon>
        <taxon>Pseudomonadati</taxon>
        <taxon>Pseudomonadota</taxon>
        <taxon>Gammaproteobacteria</taxon>
        <taxon>Pseudomonadales</taxon>
        <taxon>Pseudomonadaceae</taxon>
        <taxon>Pseudomonas</taxon>
    </lineage>
</organism>
<evidence type="ECO:0000256" key="2">
    <source>
        <dbReference type="ARBA" id="ARBA00023015"/>
    </source>
</evidence>
<dbReference type="PANTHER" id="PTHR30537:SF1">
    <property type="entry name" value="HTH-TYPE TRANSCRIPTIONAL REGULATOR PGRR"/>
    <property type="match status" value="1"/>
</dbReference>
<evidence type="ECO:0000256" key="1">
    <source>
        <dbReference type="ARBA" id="ARBA00009437"/>
    </source>
</evidence>
<comment type="similarity">
    <text evidence="1">Belongs to the LysR transcriptional regulatory family.</text>
</comment>
<dbReference type="EMBL" id="FNFD01000005">
    <property type="protein sequence ID" value="SDK23265.1"/>
    <property type="molecule type" value="Genomic_DNA"/>
</dbReference>
<sequence length="296" mass="33327">MKFTRADVSDLTTFSTIARHRSFRRAALELGVSTSALSHSIRALEERLGVRLLNRTTRSVVPTEIGERLLSRLEPAFRDIAEALEEVNEARDEPAGTLRLNVPRLAAQFLLAPRMSEFLRRYPLIKLEIIAEDRLIDVVEGGYDAGIRFGDSLPKDMVAIPVSPEQRFLVVGSPEYFADHPRPLHPQDLRQHACIRWRLSLGGNYRWEFAKDGQALEMELDGPLVINDTQLNSQAALEGIGLAYCMETEVAEHLATGRLIAVLEDWCPTIPGFFLYYPSRRQVPAGLRALIELLRA</sequence>
<accession>A0A1G9A9H9</accession>
<dbReference type="PRINTS" id="PR00039">
    <property type="entry name" value="HTHLYSR"/>
</dbReference>
<dbReference type="Gene3D" id="1.10.10.10">
    <property type="entry name" value="Winged helix-like DNA-binding domain superfamily/Winged helix DNA-binding domain"/>
    <property type="match status" value="1"/>
</dbReference>
<reference evidence="6 7" key="1">
    <citation type="submission" date="2016-10" db="EMBL/GenBank/DDBJ databases">
        <authorList>
            <person name="de Groot N.N."/>
        </authorList>
    </citation>
    <scope>NUCLEOTIDE SEQUENCE [LARGE SCALE GENOMIC DNA]</scope>
    <source>
        <strain evidence="6 7">JCM 21544</strain>
    </source>
</reference>
<evidence type="ECO:0000313" key="6">
    <source>
        <dbReference type="EMBL" id="SDK23265.1"/>
    </source>
</evidence>
<keyword evidence="2" id="KW-0805">Transcription regulation</keyword>
<dbReference type="OrthoDB" id="9813056at2"/>
<dbReference type="FunFam" id="1.10.10.10:FF:000001">
    <property type="entry name" value="LysR family transcriptional regulator"/>
    <property type="match status" value="1"/>
</dbReference>
<dbReference type="InterPro" id="IPR036388">
    <property type="entry name" value="WH-like_DNA-bd_sf"/>
</dbReference>
<dbReference type="GO" id="GO:0003700">
    <property type="term" value="F:DNA-binding transcription factor activity"/>
    <property type="evidence" value="ECO:0007669"/>
    <property type="project" value="InterPro"/>
</dbReference>
<dbReference type="PANTHER" id="PTHR30537">
    <property type="entry name" value="HTH-TYPE TRANSCRIPTIONAL REGULATOR"/>
    <property type="match status" value="1"/>
</dbReference>
<evidence type="ECO:0000256" key="3">
    <source>
        <dbReference type="ARBA" id="ARBA00023125"/>
    </source>
</evidence>
<evidence type="ECO:0000256" key="4">
    <source>
        <dbReference type="ARBA" id="ARBA00023163"/>
    </source>
</evidence>
<feature type="domain" description="HTH lysR-type" evidence="5">
    <location>
        <begin position="1"/>
        <end position="63"/>
    </location>
</feature>
<evidence type="ECO:0000259" key="5">
    <source>
        <dbReference type="PROSITE" id="PS50931"/>
    </source>
</evidence>
<dbReference type="InterPro" id="IPR036390">
    <property type="entry name" value="WH_DNA-bd_sf"/>
</dbReference>
<dbReference type="SUPFAM" id="SSF46785">
    <property type="entry name" value="Winged helix' DNA-binding domain"/>
    <property type="match status" value="1"/>
</dbReference>
<keyword evidence="7" id="KW-1185">Reference proteome</keyword>
<proteinExistence type="inferred from homology"/>
<protein>
    <submittedName>
        <fullName evidence="6">DNA-binding transcriptional regulator, LysR family</fullName>
    </submittedName>
</protein>
<dbReference type="Proteomes" id="UP000198706">
    <property type="component" value="Unassembled WGS sequence"/>
</dbReference>
<dbReference type="InterPro" id="IPR058163">
    <property type="entry name" value="LysR-type_TF_proteobact-type"/>
</dbReference>
<dbReference type="GO" id="GO:0006351">
    <property type="term" value="P:DNA-templated transcription"/>
    <property type="evidence" value="ECO:0007669"/>
    <property type="project" value="TreeGrafter"/>
</dbReference>
<name>A0A1G9A9H9_9PSED</name>
<dbReference type="InterPro" id="IPR005119">
    <property type="entry name" value="LysR_subst-bd"/>
</dbReference>
<dbReference type="InterPro" id="IPR000847">
    <property type="entry name" value="LysR_HTH_N"/>
</dbReference>
<dbReference type="CDD" id="cd08474">
    <property type="entry name" value="PBP2_CrgA_like_5"/>
    <property type="match status" value="1"/>
</dbReference>